<protein>
    <submittedName>
        <fullName evidence="1">Uncharacterized protein</fullName>
    </submittedName>
</protein>
<dbReference type="Proteomes" id="UP000009315">
    <property type="component" value="Unassembled WGS sequence"/>
</dbReference>
<dbReference type="InterPro" id="IPR046674">
    <property type="entry name" value="DUF6544"/>
</dbReference>
<dbReference type="OrthoDB" id="9786534at2"/>
<dbReference type="EMBL" id="CAOS01000003">
    <property type="protein sequence ID" value="CCO07084.1"/>
    <property type="molecule type" value="Genomic_DNA"/>
</dbReference>
<reference evidence="1 2" key="1">
    <citation type="journal article" date="2013" name="Genome Announc.">
        <title>Genome Sequence of the Sulfate-Reducing Bacterium Desulfotomaculum hydrothermale Lam5(T).</title>
        <authorList>
            <person name="Amin O."/>
            <person name="Fardeau M.L."/>
            <person name="Valette O."/>
            <person name="Hirschler-Rea A."/>
            <person name="Barbe V."/>
            <person name="Medigue C."/>
            <person name="Vacherie B."/>
            <person name="Ollivier B."/>
            <person name="Bertin P.N."/>
            <person name="Dolla A."/>
        </authorList>
    </citation>
    <scope>NUCLEOTIDE SEQUENCE [LARGE SCALE GENOMIC DNA]</scope>
    <source>
        <strain evidence="2">Lam5 / DSM 18033</strain>
    </source>
</reference>
<proteinExistence type="predicted"/>
<evidence type="ECO:0000313" key="2">
    <source>
        <dbReference type="Proteomes" id="UP000009315"/>
    </source>
</evidence>
<keyword evidence="2" id="KW-1185">Reference proteome</keyword>
<dbReference type="Pfam" id="PF20181">
    <property type="entry name" value="DUF6544"/>
    <property type="match status" value="1"/>
</dbReference>
<comment type="caution">
    <text evidence="1">The sequence shown here is derived from an EMBL/GenBank/DDBJ whole genome shotgun (WGS) entry which is preliminary data.</text>
</comment>
<accession>K8DX50</accession>
<sequence>MRIKLLKFIGIADAKGREIDASALVTVLAECFLVPAYALQSYLRWTDIDQTTAKAEIAYNNTKVSGIFYFNEAGEFVRFVSDDRYYTEKGREYKKMRWSVYADHYITRQGVRFPSLVKAVWHTSWGDYEYFRGKINNIIFS</sequence>
<name>K8DX50_9FIRM</name>
<evidence type="ECO:0000313" key="1">
    <source>
        <dbReference type="EMBL" id="CCO07084.1"/>
    </source>
</evidence>
<gene>
    <name evidence="1" type="ORF">DESHY_110028</name>
</gene>
<organism evidence="1 2">
    <name type="scientific">Desulforamulus hydrothermalis Lam5 = DSM 18033</name>
    <dbReference type="NCBI Taxonomy" id="1121428"/>
    <lineage>
        <taxon>Bacteria</taxon>
        <taxon>Bacillati</taxon>
        <taxon>Bacillota</taxon>
        <taxon>Clostridia</taxon>
        <taxon>Eubacteriales</taxon>
        <taxon>Peptococcaceae</taxon>
        <taxon>Desulforamulus</taxon>
    </lineage>
</organism>
<dbReference type="STRING" id="1121428.DESHY_110028"/>
<dbReference type="AlphaFoldDB" id="K8DX50"/>